<dbReference type="InterPro" id="IPR003560">
    <property type="entry name" value="DHB_DH"/>
</dbReference>
<comment type="caution">
    <text evidence="3">The sequence shown here is derived from an EMBL/GenBank/DDBJ whole genome shotgun (WGS) entry which is preliminary data.</text>
</comment>
<organism evidence="3 4">
    <name type="scientific">Pseudoalteromonas fenneropenaei</name>
    <dbReference type="NCBI Taxonomy" id="1737459"/>
    <lineage>
        <taxon>Bacteria</taxon>
        <taxon>Pseudomonadati</taxon>
        <taxon>Pseudomonadota</taxon>
        <taxon>Gammaproteobacteria</taxon>
        <taxon>Alteromonadales</taxon>
        <taxon>Pseudoalteromonadaceae</taxon>
        <taxon>Pseudoalteromonas</taxon>
    </lineage>
</organism>
<dbReference type="PROSITE" id="PS00061">
    <property type="entry name" value="ADH_SHORT"/>
    <property type="match status" value="1"/>
</dbReference>
<keyword evidence="4" id="KW-1185">Reference proteome</keyword>
<sequence>MVTVNFQHLRAEFEQQVFWVTGTKQGIGDAIAHWLVARGATVVGFDRQAQAVYGGEVGQFIPVQLDLSDETALHATLQEVLNTTPRVDGVVNAAGVLHMATCAAITTAEWQQTFAVNVTAALLLIQHALPALTQSRGAIVNIGSNAAHVPRLGMLAYGASKAALSSMTKTIGLEYGKMGVRANMVSPGSTDTPMQRALWHDEHAKERLIQGDLNSYKLGIPLQKVATVDEIAAVVGFLLSPAASHVTLQDIVVDGGATLGA</sequence>
<evidence type="ECO:0000256" key="2">
    <source>
        <dbReference type="ARBA" id="ARBA00023002"/>
    </source>
</evidence>
<dbReference type="PANTHER" id="PTHR24321">
    <property type="entry name" value="DEHYDROGENASES, SHORT CHAIN"/>
    <property type="match status" value="1"/>
</dbReference>
<dbReference type="InterPro" id="IPR002347">
    <property type="entry name" value="SDR_fam"/>
</dbReference>
<dbReference type="Pfam" id="PF13561">
    <property type="entry name" value="adh_short_C2"/>
    <property type="match status" value="1"/>
</dbReference>
<name>A0ABV7CQ47_9GAMM</name>
<dbReference type="Gene3D" id="3.40.50.720">
    <property type="entry name" value="NAD(P)-binding Rossmann-like Domain"/>
    <property type="match status" value="1"/>
</dbReference>
<keyword evidence="2 3" id="KW-0560">Oxidoreductase</keyword>
<dbReference type="NCBIfam" id="NF006074">
    <property type="entry name" value="PRK08220.1"/>
    <property type="match status" value="1"/>
</dbReference>
<protein>
    <submittedName>
        <fullName evidence="3">2,3-dihydro-2,3-dihydroxybenzoate dehydrogenase</fullName>
        <ecNumber evidence="3">1.3.1.28</ecNumber>
    </submittedName>
</protein>
<dbReference type="Proteomes" id="UP001595453">
    <property type="component" value="Unassembled WGS sequence"/>
</dbReference>
<dbReference type="GO" id="GO:0008667">
    <property type="term" value="F:2,3-dihydro-2,3-dihydroxybenzoate dehydrogenase activity"/>
    <property type="evidence" value="ECO:0007669"/>
    <property type="project" value="UniProtKB-EC"/>
</dbReference>
<dbReference type="SUPFAM" id="SSF51735">
    <property type="entry name" value="NAD(P)-binding Rossmann-fold domains"/>
    <property type="match status" value="1"/>
</dbReference>
<dbReference type="PANTHER" id="PTHR24321:SF13">
    <property type="entry name" value="2,3-DIHYDRO-2,3-DIHYDROXYBENZOATE DEHYDROGENASE"/>
    <property type="match status" value="1"/>
</dbReference>
<gene>
    <name evidence="3" type="primary">dhbA</name>
    <name evidence="3" type="ORF">ACFOEE_19295</name>
</gene>
<dbReference type="InterPro" id="IPR020904">
    <property type="entry name" value="Sc_DH/Rdtase_CS"/>
</dbReference>
<reference evidence="4" key="1">
    <citation type="journal article" date="2019" name="Int. J. Syst. Evol. Microbiol.">
        <title>The Global Catalogue of Microorganisms (GCM) 10K type strain sequencing project: providing services to taxonomists for standard genome sequencing and annotation.</title>
        <authorList>
            <consortium name="The Broad Institute Genomics Platform"/>
            <consortium name="The Broad Institute Genome Sequencing Center for Infectious Disease"/>
            <person name="Wu L."/>
            <person name="Ma J."/>
        </authorList>
    </citation>
    <scope>NUCLEOTIDE SEQUENCE [LARGE SCALE GENOMIC DNA]</scope>
    <source>
        <strain evidence="4">KCTC 42730</strain>
    </source>
</reference>
<dbReference type="PRINTS" id="PR00080">
    <property type="entry name" value="SDRFAMILY"/>
</dbReference>
<proteinExistence type="inferred from homology"/>
<evidence type="ECO:0000256" key="1">
    <source>
        <dbReference type="ARBA" id="ARBA00006484"/>
    </source>
</evidence>
<dbReference type="RefSeq" id="WP_377128352.1">
    <property type="nucleotide sequence ID" value="NZ_JBHRSD010000046.1"/>
</dbReference>
<dbReference type="InterPro" id="IPR036291">
    <property type="entry name" value="NAD(P)-bd_dom_sf"/>
</dbReference>
<dbReference type="EC" id="1.3.1.28" evidence="3"/>
<comment type="similarity">
    <text evidence="1">Belongs to the short-chain dehydrogenases/reductases (SDR) family.</text>
</comment>
<evidence type="ECO:0000313" key="4">
    <source>
        <dbReference type="Proteomes" id="UP001595453"/>
    </source>
</evidence>
<evidence type="ECO:0000313" key="3">
    <source>
        <dbReference type="EMBL" id="MFC3034653.1"/>
    </source>
</evidence>
<accession>A0ABV7CQ47</accession>
<dbReference type="PRINTS" id="PR01397">
    <property type="entry name" value="DHBDHDRGNASE"/>
</dbReference>
<dbReference type="EMBL" id="JBHRSD010000046">
    <property type="protein sequence ID" value="MFC3034653.1"/>
    <property type="molecule type" value="Genomic_DNA"/>
</dbReference>